<dbReference type="AlphaFoldDB" id="A0A7S1SNM7"/>
<evidence type="ECO:0000259" key="2">
    <source>
        <dbReference type="PROSITE" id="PS51286"/>
    </source>
</evidence>
<protein>
    <recommendedName>
        <fullName evidence="2">RAP domain-containing protein</fullName>
    </recommendedName>
</protein>
<dbReference type="InterPro" id="IPR058917">
    <property type="entry name" value="RESC6_dom"/>
</dbReference>
<feature type="region of interest" description="Disordered" evidence="1">
    <location>
        <begin position="159"/>
        <end position="182"/>
    </location>
</feature>
<dbReference type="GO" id="GO:0003723">
    <property type="term" value="F:RNA binding"/>
    <property type="evidence" value="ECO:0007669"/>
    <property type="project" value="TreeGrafter"/>
</dbReference>
<dbReference type="GO" id="GO:0044528">
    <property type="term" value="P:regulation of mitochondrial mRNA stability"/>
    <property type="evidence" value="ECO:0007669"/>
    <property type="project" value="TreeGrafter"/>
</dbReference>
<feature type="domain" description="RAP" evidence="2">
    <location>
        <begin position="751"/>
        <end position="810"/>
    </location>
</feature>
<dbReference type="Gene3D" id="3.40.960.10">
    <property type="entry name" value="VSR Endonuclease"/>
    <property type="match status" value="1"/>
</dbReference>
<dbReference type="GO" id="GO:0005759">
    <property type="term" value="C:mitochondrial matrix"/>
    <property type="evidence" value="ECO:0007669"/>
    <property type="project" value="TreeGrafter"/>
</dbReference>
<dbReference type="PANTHER" id="PTHR21228">
    <property type="entry name" value="FAST LEU-RICH DOMAIN-CONTAINING"/>
    <property type="match status" value="1"/>
</dbReference>
<evidence type="ECO:0000256" key="1">
    <source>
        <dbReference type="SAM" id="MobiDB-lite"/>
    </source>
</evidence>
<dbReference type="GO" id="GO:0035770">
    <property type="term" value="C:ribonucleoprotein granule"/>
    <property type="evidence" value="ECO:0007669"/>
    <property type="project" value="TreeGrafter"/>
</dbReference>
<dbReference type="SMART" id="SM00952">
    <property type="entry name" value="RAP"/>
    <property type="match status" value="1"/>
</dbReference>
<dbReference type="PANTHER" id="PTHR21228:SF40">
    <property type="entry name" value="LD45607P"/>
    <property type="match status" value="1"/>
</dbReference>
<dbReference type="InterPro" id="IPR013584">
    <property type="entry name" value="RAP"/>
</dbReference>
<reference evidence="3" key="1">
    <citation type="submission" date="2021-01" db="EMBL/GenBank/DDBJ databases">
        <authorList>
            <person name="Corre E."/>
            <person name="Pelletier E."/>
            <person name="Niang G."/>
            <person name="Scheremetjew M."/>
            <person name="Finn R."/>
            <person name="Kale V."/>
            <person name="Holt S."/>
            <person name="Cochrane G."/>
            <person name="Meng A."/>
            <person name="Brown T."/>
            <person name="Cohen L."/>
        </authorList>
    </citation>
    <scope>NUCLEOTIDE SEQUENCE</scope>
    <source>
        <strain evidence="3">PLY429</strain>
    </source>
</reference>
<gene>
    <name evidence="3" type="ORF">TCHU04912_LOCUS6553</name>
</gene>
<dbReference type="InterPro" id="IPR050870">
    <property type="entry name" value="FAST_kinase"/>
</dbReference>
<sequence>MPVTRASRKVTGHFWGRLADVSAGRPESAAVCSGASSSAASRGSSSWARSSSAKEYSNSSTAPVIAVTMASGPLQSALLRTASLATVTWGSLLGLQRHRRGCLQGRCLSAVVASSANAAEPQIVAANESSEHQPLPPLAALPAGTLNDKLVRRHDPVEHAPLKPQQLGPEQEEGPSTSPVADALISDLGDAQTLEDLLEVLQARIALGEEVSEEGMLVSVHKLCDFLGVRETKQGRWSALTLDKTFQEGALWQRSQSGAKVADILSAAATRAASRMAPARLACVIEGLAAAGAYNLALLRTAEKILEPHLEHMEKEVVATLVVAWAEAGLRPTHSFLEAAADTLLADLRSCNADTLTGTLLGYAKLGYCHDGLLDAVAKAVLSSLEGFTMCQLSYVLWSFSKLGVKHPQLVDDITVALLPKMSPKFAHSMTVSCWSLAALNHYDSMTGVLLDAVAEVLITNVADFQAKDISRLMWTYAELNHPHHRMVEAVLKYSVNHLHIFDASGLANIVWGAAKTDEAMDDNVARMLAGVGAEASQRIEEFAGLDMANLLSGYAHLRYFHSDLLKAVEEHMHRHLVNLPPRQLARLILSFARLNYSPRPALLQELAFFLTLNLPKMNGLSAVQAMWGIGVLEGLTVDMFNRFCACLANMDIQEFTVQNQMRLIDIEMMANQLGQSQAEQAALMLPDNVRGESLETTQAAVRYNSSLLTSLQREIMMCLLTMGVPYKVDAITANGCIKVDLAMCYHGKNLAIEVADRRRHSSNPPFHPMGKMVLRERVLEANGWRVIRVPSHEWESMRTLENKIKYMGNRLDTALLNGPAREPVSENDLKLEEIEPSVWKFWW</sequence>
<dbReference type="Pfam" id="PF26188">
    <property type="entry name" value="RESC6"/>
    <property type="match status" value="1"/>
</dbReference>
<dbReference type="EMBL" id="HBGG01012831">
    <property type="protein sequence ID" value="CAD9204318.1"/>
    <property type="molecule type" value="Transcribed_RNA"/>
</dbReference>
<proteinExistence type="predicted"/>
<organism evidence="3">
    <name type="scientific">Tetraselmis chuii</name>
    <dbReference type="NCBI Taxonomy" id="63592"/>
    <lineage>
        <taxon>Eukaryota</taxon>
        <taxon>Viridiplantae</taxon>
        <taxon>Chlorophyta</taxon>
        <taxon>core chlorophytes</taxon>
        <taxon>Chlorodendrophyceae</taxon>
        <taxon>Chlorodendrales</taxon>
        <taxon>Chlorodendraceae</taxon>
        <taxon>Tetraselmis</taxon>
    </lineage>
</organism>
<dbReference type="Pfam" id="PF08373">
    <property type="entry name" value="RAP"/>
    <property type="match status" value="1"/>
</dbReference>
<dbReference type="PROSITE" id="PS51286">
    <property type="entry name" value="RAP"/>
    <property type="match status" value="1"/>
</dbReference>
<evidence type="ECO:0000313" key="3">
    <source>
        <dbReference type="EMBL" id="CAD9204318.1"/>
    </source>
</evidence>
<accession>A0A7S1SNM7</accession>
<name>A0A7S1SNM7_9CHLO</name>
<dbReference type="GO" id="GO:0000963">
    <property type="term" value="P:mitochondrial RNA processing"/>
    <property type="evidence" value="ECO:0007669"/>
    <property type="project" value="TreeGrafter"/>
</dbReference>